<sequence length="195" mass="22353">MSFSVEVESSMPLIQEKDYLAILMNDTSFDGKFLYAVRTTGIFCRPSCKSKPPKRSNVTLFATAQEALEENYRPCKRCKPTGSRLPDQEWIDQVTAYIDIHYNEPLTLDHLAEVSHGSPYHLHRTFSRIVGVTPMGYVQETRINHAKQLLEQTQQSVSSIGHLVGMNNTPYFITLFKQKTGLTPQFYRQTFDIQI</sequence>
<dbReference type="SUPFAM" id="SSF46689">
    <property type="entry name" value="Homeodomain-like"/>
    <property type="match status" value="2"/>
</dbReference>
<evidence type="ECO:0000256" key="10">
    <source>
        <dbReference type="ARBA" id="ARBA00023163"/>
    </source>
</evidence>
<keyword evidence="8" id="KW-0238">DNA-binding</keyword>
<dbReference type="SMART" id="SM00342">
    <property type="entry name" value="HTH_ARAC"/>
    <property type="match status" value="1"/>
</dbReference>
<dbReference type="InterPro" id="IPR016220">
    <property type="entry name" value="Me-P-triester_DNA_alkyl-Trfase"/>
</dbReference>
<comment type="caution">
    <text evidence="13">The sequence shown here is derived from an EMBL/GenBank/DDBJ whole genome shotgun (WGS) entry which is preliminary data.</text>
</comment>
<proteinExistence type="predicted"/>
<dbReference type="InterPro" id="IPR035451">
    <property type="entry name" value="Ada-like_dom_sf"/>
</dbReference>
<dbReference type="RefSeq" id="WP_245339364.1">
    <property type="nucleotide sequence ID" value="NZ_JAGGLD010000006.1"/>
</dbReference>
<gene>
    <name evidence="13" type="ORF">J2Z69_003088</name>
</gene>
<dbReference type="PIRSF" id="PIRSF000408">
    <property type="entry name" value="Alkyltransferas_AdaA"/>
    <property type="match status" value="1"/>
</dbReference>
<dbReference type="InterPro" id="IPR018062">
    <property type="entry name" value="HTH_AraC-typ_CS"/>
</dbReference>
<evidence type="ECO:0000256" key="1">
    <source>
        <dbReference type="ARBA" id="ARBA00001947"/>
    </source>
</evidence>
<evidence type="ECO:0000256" key="7">
    <source>
        <dbReference type="ARBA" id="ARBA00023015"/>
    </source>
</evidence>
<dbReference type="Gene3D" id="3.40.10.10">
    <property type="entry name" value="DNA Methylphosphotriester Repair Domain"/>
    <property type="match status" value="1"/>
</dbReference>
<evidence type="ECO:0000256" key="5">
    <source>
        <dbReference type="ARBA" id="ARBA00022763"/>
    </source>
</evidence>
<dbReference type="PROSITE" id="PS00041">
    <property type="entry name" value="HTH_ARAC_FAMILY_1"/>
    <property type="match status" value="1"/>
</dbReference>
<evidence type="ECO:0000256" key="6">
    <source>
        <dbReference type="ARBA" id="ARBA00022833"/>
    </source>
</evidence>
<dbReference type="Gene3D" id="1.10.10.60">
    <property type="entry name" value="Homeodomain-like"/>
    <property type="match status" value="2"/>
</dbReference>
<name>A0ABS4JM25_9BACL</name>
<evidence type="ECO:0000256" key="2">
    <source>
        <dbReference type="ARBA" id="ARBA00022603"/>
    </source>
</evidence>
<dbReference type="SUPFAM" id="SSF57884">
    <property type="entry name" value="Ada DNA repair protein, N-terminal domain (N-Ada 10)"/>
    <property type="match status" value="1"/>
</dbReference>
<evidence type="ECO:0000256" key="4">
    <source>
        <dbReference type="ARBA" id="ARBA00022723"/>
    </source>
</evidence>
<keyword evidence="9" id="KW-0010">Activator</keyword>
<evidence type="ECO:0000313" key="14">
    <source>
        <dbReference type="Proteomes" id="UP001519288"/>
    </source>
</evidence>
<dbReference type="PROSITE" id="PS01124">
    <property type="entry name" value="HTH_ARAC_FAMILY_2"/>
    <property type="match status" value="1"/>
</dbReference>
<evidence type="ECO:0000313" key="13">
    <source>
        <dbReference type="EMBL" id="MBP2002031.1"/>
    </source>
</evidence>
<evidence type="ECO:0000256" key="11">
    <source>
        <dbReference type="ARBA" id="ARBA00023204"/>
    </source>
</evidence>
<dbReference type="InterPro" id="IPR009057">
    <property type="entry name" value="Homeodomain-like_sf"/>
</dbReference>
<reference evidence="13 14" key="1">
    <citation type="submission" date="2021-03" db="EMBL/GenBank/DDBJ databases">
        <title>Genomic Encyclopedia of Type Strains, Phase IV (KMG-IV): sequencing the most valuable type-strain genomes for metagenomic binning, comparative biology and taxonomic classification.</title>
        <authorList>
            <person name="Goeker M."/>
        </authorList>
    </citation>
    <scope>NUCLEOTIDE SEQUENCE [LARGE SCALE GENOMIC DNA]</scope>
    <source>
        <strain evidence="13 14">DSM 26806</strain>
    </source>
</reference>
<evidence type="ECO:0000256" key="8">
    <source>
        <dbReference type="ARBA" id="ARBA00023125"/>
    </source>
</evidence>
<dbReference type="GO" id="GO:0008168">
    <property type="term" value="F:methyltransferase activity"/>
    <property type="evidence" value="ECO:0007669"/>
    <property type="project" value="UniProtKB-KW"/>
</dbReference>
<protein>
    <submittedName>
        <fullName evidence="13">AraC family transcriptional regulator of adaptative response / methylphosphotriester-DNA alkyltransferase methyltransferase</fullName>
        <ecNumber evidence="13">2.1.1.-</ecNumber>
    </submittedName>
</protein>
<keyword evidence="10" id="KW-0804">Transcription</keyword>
<keyword evidence="11" id="KW-0234">DNA repair</keyword>
<keyword evidence="14" id="KW-1185">Reference proteome</keyword>
<comment type="cofactor">
    <cofactor evidence="1">
        <name>Zn(2+)</name>
        <dbReference type="ChEBI" id="CHEBI:29105"/>
    </cofactor>
</comment>
<keyword evidence="2 13" id="KW-0489">Methyltransferase</keyword>
<dbReference type="Pfam" id="PF12833">
    <property type="entry name" value="HTH_18"/>
    <property type="match status" value="1"/>
</dbReference>
<dbReference type="EC" id="2.1.1.-" evidence="13"/>
<dbReference type="PANTHER" id="PTHR43280">
    <property type="entry name" value="ARAC-FAMILY TRANSCRIPTIONAL REGULATOR"/>
    <property type="match status" value="1"/>
</dbReference>
<dbReference type="EMBL" id="JAGGLD010000006">
    <property type="protein sequence ID" value="MBP2002031.1"/>
    <property type="molecule type" value="Genomic_DNA"/>
</dbReference>
<feature type="domain" description="HTH araC/xylS-type" evidence="12">
    <location>
        <begin position="92"/>
        <end position="190"/>
    </location>
</feature>
<dbReference type="PANTHER" id="PTHR43280:SF28">
    <property type="entry name" value="HTH-TYPE TRANSCRIPTIONAL ACTIVATOR RHAS"/>
    <property type="match status" value="1"/>
</dbReference>
<organism evidence="13 14">
    <name type="scientific">Paenibacillus shirakamiensis</name>
    <dbReference type="NCBI Taxonomy" id="1265935"/>
    <lineage>
        <taxon>Bacteria</taxon>
        <taxon>Bacillati</taxon>
        <taxon>Bacillota</taxon>
        <taxon>Bacilli</taxon>
        <taxon>Bacillales</taxon>
        <taxon>Paenibacillaceae</taxon>
        <taxon>Paenibacillus</taxon>
    </lineage>
</organism>
<dbReference type="Proteomes" id="UP001519288">
    <property type="component" value="Unassembled WGS sequence"/>
</dbReference>
<dbReference type="GO" id="GO:0032259">
    <property type="term" value="P:methylation"/>
    <property type="evidence" value="ECO:0007669"/>
    <property type="project" value="UniProtKB-KW"/>
</dbReference>
<keyword evidence="7" id="KW-0805">Transcription regulation</keyword>
<evidence type="ECO:0000256" key="9">
    <source>
        <dbReference type="ARBA" id="ARBA00023159"/>
    </source>
</evidence>
<keyword evidence="5" id="KW-0227">DNA damage</keyword>
<evidence type="ECO:0000259" key="12">
    <source>
        <dbReference type="PROSITE" id="PS01124"/>
    </source>
</evidence>
<dbReference type="InterPro" id="IPR004026">
    <property type="entry name" value="Ada_DNA_repair_Zn-bd"/>
</dbReference>
<dbReference type="InterPro" id="IPR018060">
    <property type="entry name" value="HTH_AraC"/>
</dbReference>
<accession>A0ABS4JM25</accession>
<keyword evidence="3 13" id="KW-0808">Transferase</keyword>
<dbReference type="Pfam" id="PF02805">
    <property type="entry name" value="Ada_Zn_binding"/>
    <property type="match status" value="1"/>
</dbReference>
<evidence type="ECO:0000256" key="3">
    <source>
        <dbReference type="ARBA" id="ARBA00022679"/>
    </source>
</evidence>
<keyword evidence="6" id="KW-0862">Zinc</keyword>
<keyword evidence="4" id="KW-0479">Metal-binding</keyword>